<dbReference type="PANTHER" id="PTHR34042:SF1">
    <property type="entry name" value="TRANSCRIPTION REPRESSOR OFP17"/>
    <property type="match status" value="1"/>
</dbReference>
<dbReference type="KEGG" id="cmos:111451529"/>
<gene>
    <name evidence="8" type="primary">LOC111451529</name>
</gene>
<evidence type="ECO:0000256" key="2">
    <source>
        <dbReference type="ARBA" id="ARBA00022491"/>
    </source>
</evidence>
<comment type="subcellular location">
    <subcellularLocation>
        <location evidence="1">Nucleus</location>
    </subcellularLocation>
</comment>
<sequence>MKVEAALVSFKSKLSKPCKKLLHVFKFRVRKPLSIRSLWPRPCASKPRKRWSWLWWLRRGVGKMERVRELRGGRCLDGSQEKLLFPSPLRGRKVGETTRGSSSAEEVEDACRSFENYLVEMIIEEGKVRDLMDVEELLYCWRNLKCPVFVDLVCRFYGELCKDLFSPDNEAFTPNLHPIKP</sequence>
<name>A0A6J1G7V7_CUCMO</name>
<evidence type="ECO:0000256" key="1">
    <source>
        <dbReference type="ARBA" id="ARBA00004123"/>
    </source>
</evidence>
<evidence type="ECO:0000256" key="3">
    <source>
        <dbReference type="ARBA" id="ARBA00023015"/>
    </source>
</evidence>
<organism evidence="7 8">
    <name type="scientific">Cucurbita moschata</name>
    <name type="common">Winter crookneck squash</name>
    <name type="synonym">Cucurbita pepo var. moschata</name>
    <dbReference type="NCBI Taxonomy" id="3662"/>
    <lineage>
        <taxon>Eukaryota</taxon>
        <taxon>Viridiplantae</taxon>
        <taxon>Streptophyta</taxon>
        <taxon>Embryophyta</taxon>
        <taxon>Tracheophyta</taxon>
        <taxon>Spermatophyta</taxon>
        <taxon>Magnoliopsida</taxon>
        <taxon>eudicotyledons</taxon>
        <taxon>Gunneridae</taxon>
        <taxon>Pentapetalae</taxon>
        <taxon>rosids</taxon>
        <taxon>fabids</taxon>
        <taxon>Cucurbitales</taxon>
        <taxon>Cucurbitaceae</taxon>
        <taxon>Cucurbiteae</taxon>
        <taxon>Cucurbita</taxon>
    </lineage>
</organism>
<dbReference type="PANTHER" id="PTHR34042">
    <property type="entry name" value="TRANSCRIPTION REPRESSOR OFP17"/>
    <property type="match status" value="1"/>
</dbReference>
<keyword evidence="3" id="KW-0805">Transcription regulation</keyword>
<keyword evidence="5" id="KW-0539">Nucleus</keyword>
<dbReference type="InterPro" id="IPR006458">
    <property type="entry name" value="Ovate_C"/>
</dbReference>
<feature type="domain" description="OVATE" evidence="6">
    <location>
        <begin position="103"/>
        <end position="163"/>
    </location>
</feature>
<dbReference type="GO" id="GO:0005634">
    <property type="term" value="C:nucleus"/>
    <property type="evidence" value="ECO:0007669"/>
    <property type="project" value="UniProtKB-SubCell"/>
</dbReference>
<keyword evidence="7" id="KW-1185">Reference proteome</keyword>
<dbReference type="AlphaFoldDB" id="A0A6J1G7V7"/>
<evidence type="ECO:0000259" key="6">
    <source>
        <dbReference type="PROSITE" id="PS51754"/>
    </source>
</evidence>
<dbReference type="InterPro" id="IPR044686">
    <property type="entry name" value="OFP17"/>
</dbReference>
<dbReference type="RefSeq" id="XP_022947769.1">
    <property type="nucleotide sequence ID" value="XM_023092001.1"/>
</dbReference>
<evidence type="ECO:0000313" key="7">
    <source>
        <dbReference type="Proteomes" id="UP000504609"/>
    </source>
</evidence>
<evidence type="ECO:0000313" key="8">
    <source>
        <dbReference type="RefSeq" id="XP_022947769.1"/>
    </source>
</evidence>
<reference evidence="8" key="1">
    <citation type="submission" date="2025-08" db="UniProtKB">
        <authorList>
            <consortium name="RefSeq"/>
        </authorList>
    </citation>
    <scope>IDENTIFICATION</scope>
    <source>
        <tissue evidence="8">Young leaves</tissue>
    </source>
</reference>
<keyword evidence="4" id="KW-0804">Transcription</keyword>
<dbReference type="PROSITE" id="PS51754">
    <property type="entry name" value="OVATE"/>
    <property type="match status" value="1"/>
</dbReference>
<protein>
    <submittedName>
        <fullName evidence="8">Transcription repressor OFP17</fullName>
    </submittedName>
</protein>
<dbReference type="Proteomes" id="UP000504609">
    <property type="component" value="Unplaced"/>
</dbReference>
<dbReference type="GeneID" id="111451529"/>
<dbReference type="GO" id="GO:0045892">
    <property type="term" value="P:negative regulation of DNA-templated transcription"/>
    <property type="evidence" value="ECO:0007669"/>
    <property type="project" value="InterPro"/>
</dbReference>
<keyword evidence="2" id="KW-0678">Repressor</keyword>
<evidence type="ECO:0000256" key="4">
    <source>
        <dbReference type="ARBA" id="ARBA00023163"/>
    </source>
</evidence>
<proteinExistence type="predicted"/>
<accession>A0A6J1G7V7</accession>
<evidence type="ECO:0000256" key="5">
    <source>
        <dbReference type="ARBA" id="ARBA00023242"/>
    </source>
</evidence>